<evidence type="ECO:0000256" key="1">
    <source>
        <dbReference type="SAM" id="MobiDB-lite"/>
    </source>
</evidence>
<name>A0A2H1WUJ2_SPOFR</name>
<organism evidence="2">
    <name type="scientific">Spodoptera frugiperda</name>
    <name type="common">Fall armyworm</name>
    <dbReference type="NCBI Taxonomy" id="7108"/>
    <lineage>
        <taxon>Eukaryota</taxon>
        <taxon>Metazoa</taxon>
        <taxon>Ecdysozoa</taxon>
        <taxon>Arthropoda</taxon>
        <taxon>Hexapoda</taxon>
        <taxon>Insecta</taxon>
        <taxon>Pterygota</taxon>
        <taxon>Neoptera</taxon>
        <taxon>Endopterygota</taxon>
        <taxon>Lepidoptera</taxon>
        <taxon>Glossata</taxon>
        <taxon>Ditrysia</taxon>
        <taxon>Noctuoidea</taxon>
        <taxon>Noctuidae</taxon>
        <taxon>Amphipyrinae</taxon>
        <taxon>Spodoptera</taxon>
    </lineage>
</organism>
<proteinExistence type="predicted"/>
<protein>
    <submittedName>
        <fullName evidence="2">SFRICE_039734</fullName>
    </submittedName>
</protein>
<gene>
    <name evidence="2" type="ORF">SFRICE_039734</name>
</gene>
<reference evidence="2" key="1">
    <citation type="submission" date="2016-07" db="EMBL/GenBank/DDBJ databases">
        <authorList>
            <person name="Bretaudeau A."/>
        </authorList>
    </citation>
    <scope>NUCLEOTIDE SEQUENCE</scope>
    <source>
        <strain evidence="2">Rice</strain>
        <tissue evidence="2">Whole body</tissue>
    </source>
</reference>
<dbReference type="AlphaFoldDB" id="A0A2H1WUJ2"/>
<feature type="region of interest" description="Disordered" evidence="1">
    <location>
        <begin position="1"/>
        <end position="27"/>
    </location>
</feature>
<accession>A0A2H1WUJ2</accession>
<sequence>MCVSMVESGKLADGSPDGKQSLPPMDIQNTRGVTSALLAFWGEHKGITPVEPAHSCRSMAFPHINEHEII</sequence>
<dbReference type="EMBL" id="ODYU01011163">
    <property type="protein sequence ID" value="SOQ56735.1"/>
    <property type="molecule type" value="Genomic_DNA"/>
</dbReference>
<evidence type="ECO:0000313" key="2">
    <source>
        <dbReference type="EMBL" id="SOQ56735.1"/>
    </source>
</evidence>